<dbReference type="InterPro" id="IPR000719">
    <property type="entry name" value="Prot_kinase_dom"/>
</dbReference>
<keyword evidence="12 19" id="KW-0472">Membrane</keyword>
<keyword evidence="11 19" id="KW-1133">Transmembrane helix</keyword>
<evidence type="ECO:0000256" key="7">
    <source>
        <dbReference type="ARBA" id="ARBA00022729"/>
    </source>
</evidence>
<evidence type="ECO:0000256" key="12">
    <source>
        <dbReference type="ARBA" id="ARBA00023136"/>
    </source>
</evidence>
<dbReference type="PROSITE" id="PS00107">
    <property type="entry name" value="PROTEIN_KINASE_ATP"/>
    <property type="match status" value="1"/>
</dbReference>
<evidence type="ECO:0000256" key="20">
    <source>
        <dbReference type="SAM" id="SignalP"/>
    </source>
</evidence>
<evidence type="ECO:0000256" key="11">
    <source>
        <dbReference type="ARBA" id="ARBA00022989"/>
    </source>
</evidence>
<sequence length="507" mass="56676">MALSLGVVLVPLFLLLPTSSLAQTNDSNIIVGASLSAEAENSSSSSSSSSSSWLSPSGDFAFGFRQLENQHQSVPKGSEINLTADRGLVLTSPQGEELWKSETILGDVAYAVMHDEGGTLSSRQSETNYSIGRFQLRLNTINLPNDHANEPYYQTTGIQLVFNESGHMYVVREDGEKFNLTKEKLVSAKDYYLGATLSFDGVFTQYFHPKSFTADNVSWSSLGTIPENICFSMSVKLGVGVCGYNSICFLREDKRPWCECPRGVDDSSPTVAFIKLRKNNFSTLPQSKDNSSTFSQSPALVVKKKDKDGLILAGSIMLGSSVSINFLLVGVLCLRFFSIYKGKHEEFPKEVSDMKLRRFTYKELEEATDGFSEELGKGTFGTVYKGKLQQSFVAVKKLRWVVQDGEREFKTEVKAIGHKHHRNLVRLLVYCEEQRHRLLVYEFMSNRTLAAFLFGDSKPSWKQRIEIALGIARGLLYLHEECNTQIIHCDIKPQNILLDESTTTPKY</sequence>
<proteinExistence type="predicted"/>
<keyword evidence="10 18" id="KW-0067">ATP-binding</keyword>
<evidence type="ECO:0000256" key="1">
    <source>
        <dbReference type="ARBA" id="ARBA00004479"/>
    </source>
</evidence>
<dbReference type="FunFam" id="3.30.200.20:FF:000059">
    <property type="entry name" value="S-receptor-like serine/threonine-protein kinase"/>
    <property type="match status" value="1"/>
</dbReference>
<comment type="subcellular location">
    <subcellularLocation>
        <location evidence="1">Membrane</location>
        <topology evidence="1">Single-pass type I membrane protein</topology>
    </subcellularLocation>
</comment>
<evidence type="ECO:0000259" key="21">
    <source>
        <dbReference type="PROSITE" id="PS50011"/>
    </source>
</evidence>
<organism evidence="22 23">
    <name type="scientific">Ficus carica</name>
    <name type="common">Common fig</name>
    <dbReference type="NCBI Taxonomy" id="3494"/>
    <lineage>
        <taxon>Eukaryota</taxon>
        <taxon>Viridiplantae</taxon>
        <taxon>Streptophyta</taxon>
        <taxon>Embryophyta</taxon>
        <taxon>Tracheophyta</taxon>
        <taxon>Spermatophyta</taxon>
        <taxon>Magnoliopsida</taxon>
        <taxon>eudicotyledons</taxon>
        <taxon>Gunneridae</taxon>
        <taxon>Pentapetalae</taxon>
        <taxon>rosids</taxon>
        <taxon>fabids</taxon>
        <taxon>Rosales</taxon>
        <taxon>Moraceae</taxon>
        <taxon>Ficeae</taxon>
        <taxon>Ficus</taxon>
    </lineage>
</organism>
<feature type="signal peptide" evidence="20">
    <location>
        <begin position="1"/>
        <end position="22"/>
    </location>
</feature>
<dbReference type="PROSITE" id="PS00108">
    <property type="entry name" value="PROTEIN_KINASE_ST"/>
    <property type="match status" value="1"/>
</dbReference>
<evidence type="ECO:0000256" key="3">
    <source>
        <dbReference type="ARBA" id="ARBA00022527"/>
    </source>
</evidence>
<dbReference type="AlphaFoldDB" id="A0AA87YZI6"/>
<keyword evidence="7 20" id="KW-0732">Signal</keyword>
<feature type="chain" id="PRO_5041707270" description="non-specific serine/threonine protein kinase" evidence="20">
    <location>
        <begin position="23"/>
        <end position="507"/>
    </location>
</feature>
<dbReference type="InterPro" id="IPR011009">
    <property type="entry name" value="Kinase-like_dom_sf"/>
</dbReference>
<keyword evidence="13" id="KW-1015">Disulfide bond</keyword>
<protein>
    <recommendedName>
        <fullName evidence="2">non-specific serine/threonine protein kinase</fullName>
        <ecNumber evidence="2">2.7.11.1</ecNumber>
    </recommendedName>
</protein>
<dbReference type="InterPro" id="IPR017441">
    <property type="entry name" value="Protein_kinase_ATP_BS"/>
</dbReference>
<evidence type="ECO:0000256" key="17">
    <source>
        <dbReference type="ARBA" id="ARBA00048679"/>
    </source>
</evidence>
<dbReference type="InterPro" id="IPR051343">
    <property type="entry name" value="G-type_lectin_kinases/EP1-like"/>
</dbReference>
<evidence type="ECO:0000256" key="8">
    <source>
        <dbReference type="ARBA" id="ARBA00022741"/>
    </source>
</evidence>
<evidence type="ECO:0000313" key="23">
    <source>
        <dbReference type="Proteomes" id="UP001187192"/>
    </source>
</evidence>
<dbReference type="PANTHER" id="PTHR47976">
    <property type="entry name" value="G-TYPE LECTIN S-RECEPTOR-LIKE SERINE/THREONINE-PROTEIN KINASE SD2-5"/>
    <property type="match status" value="1"/>
</dbReference>
<dbReference type="Pfam" id="PF00069">
    <property type="entry name" value="Pkinase"/>
    <property type="match status" value="1"/>
</dbReference>
<feature type="transmembrane region" description="Helical" evidence="19">
    <location>
        <begin position="310"/>
        <end position="334"/>
    </location>
</feature>
<evidence type="ECO:0000256" key="18">
    <source>
        <dbReference type="PROSITE-ProRule" id="PRU10141"/>
    </source>
</evidence>
<evidence type="ECO:0000256" key="13">
    <source>
        <dbReference type="ARBA" id="ARBA00023157"/>
    </source>
</evidence>
<evidence type="ECO:0000256" key="6">
    <source>
        <dbReference type="ARBA" id="ARBA00022692"/>
    </source>
</evidence>
<dbReference type="PROSITE" id="PS50011">
    <property type="entry name" value="PROTEIN_KINASE_DOM"/>
    <property type="match status" value="1"/>
</dbReference>
<reference evidence="22" key="1">
    <citation type="submission" date="2023-07" db="EMBL/GenBank/DDBJ databases">
        <title>draft genome sequence of fig (Ficus carica).</title>
        <authorList>
            <person name="Takahashi T."/>
            <person name="Nishimura K."/>
        </authorList>
    </citation>
    <scope>NUCLEOTIDE SEQUENCE</scope>
</reference>
<dbReference type="EMBL" id="BTGU01000001">
    <property type="protein sequence ID" value="GMN26587.1"/>
    <property type="molecule type" value="Genomic_DNA"/>
</dbReference>
<dbReference type="Gramene" id="FCD_00015904-RA">
    <property type="protein sequence ID" value="FCD_00015904-RA:cds"/>
    <property type="gene ID" value="FCD_00015904"/>
</dbReference>
<comment type="catalytic activity">
    <reaction evidence="17">
        <text>L-seryl-[protein] + ATP = O-phospho-L-seryl-[protein] + ADP + H(+)</text>
        <dbReference type="Rhea" id="RHEA:17989"/>
        <dbReference type="Rhea" id="RHEA-COMP:9863"/>
        <dbReference type="Rhea" id="RHEA-COMP:11604"/>
        <dbReference type="ChEBI" id="CHEBI:15378"/>
        <dbReference type="ChEBI" id="CHEBI:29999"/>
        <dbReference type="ChEBI" id="CHEBI:30616"/>
        <dbReference type="ChEBI" id="CHEBI:83421"/>
        <dbReference type="ChEBI" id="CHEBI:456216"/>
        <dbReference type="EC" id="2.7.11.1"/>
    </reaction>
</comment>
<feature type="binding site" evidence="18">
    <location>
        <position position="397"/>
    </location>
    <ligand>
        <name>ATP</name>
        <dbReference type="ChEBI" id="CHEBI:30616"/>
    </ligand>
</feature>
<evidence type="ECO:0000256" key="16">
    <source>
        <dbReference type="ARBA" id="ARBA00047899"/>
    </source>
</evidence>
<evidence type="ECO:0000256" key="14">
    <source>
        <dbReference type="ARBA" id="ARBA00023170"/>
    </source>
</evidence>
<evidence type="ECO:0000256" key="15">
    <source>
        <dbReference type="ARBA" id="ARBA00023180"/>
    </source>
</evidence>
<dbReference type="EC" id="2.7.11.1" evidence="2"/>
<dbReference type="PANTHER" id="PTHR47976:SF15">
    <property type="entry name" value="G-TYPE LECTIN S-RECEPTOR-LIKE SERINE_THREONINE-PROTEIN KINASE RLK1"/>
    <property type="match status" value="1"/>
</dbReference>
<dbReference type="Gene3D" id="1.10.510.10">
    <property type="entry name" value="Transferase(Phosphotransferase) domain 1"/>
    <property type="match status" value="1"/>
</dbReference>
<comment type="caution">
    <text evidence="22">The sequence shown here is derived from an EMBL/GenBank/DDBJ whole genome shotgun (WGS) entry which is preliminary data.</text>
</comment>
<keyword evidence="14" id="KW-0675">Receptor</keyword>
<keyword evidence="6 19" id="KW-0812">Transmembrane</keyword>
<evidence type="ECO:0000256" key="9">
    <source>
        <dbReference type="ARBA" id="ARBA00022777"/>
    </source>
</evidence>
<evidence type="ECO:0000256" key="19">
    <source>
        <dbReference type="SAM" id="Phobius"/>
    </source>
</evidence>
<evidence type="ECO:0000256" key="10">
    <source>
        <dbReference type="ARBA" id="ARBA00022840"/>
    </source>
</evidence>
<keyword evidence="9" id="KW-0418">Kinase</keyword>
<accession>A0AA87YZI6</accession>
<dbReference type="Proteomes" id="UP001187192">
    <property type="component" value="Unassembled WGS sequence"/>
</dbReference>
<keyword evidence="5" id="KW-0808">Transferase</keyword>
<evidence type="ECO:0000256" key="5">
    <source>
        <dbReference type="ARBA" id="ARBA00022679"/>
    </source>
</evidence>
<dbReference type="GO" id="GO:0004674">
    <property type="term" value="F:protein serine/threonine kinase activity"/>
    <property type="evidence" value="ECO:0007669"/>
    <property type="project" value="UniProtKB-KW"/>
</dbReference>
<feature type="domain" description="Protein kinase" evidence="21">
    <location>
        <begin position="369"/>
        <end position="507"/>
    </location>
</feature>
<comment type="catalytic activity">
    <reaction evidence="16">
        <text>L-threonyl-[protein] + ATP = O-phospho-L-threonyl-[protein] + ADP + H(+)</text>
        <dbReference type="Rhea" id="RHEA:46608"/>
        <dbReference type="Rhea" id="RHEA-COMP:11060"/>
        <dbReference type="Rhea" id="RHEA-COMP:11605"/>
        <dbReference type="ChEBI" id="CHEBI:15378"/>
        <dbReference type="ChEBI" id="CHEBI:30013"/>
        <dbReference type="ChEBI" id="CHEBI:30616"/>
        <dbReference type="ChEBI" id="CHEBI:61977"/>
        <dbReference type="ChEBI" id="CHEBI:456216"/>
        <dbReference type="EC" id="2.7.11.1"/>
    </reaction>
</comment>
<name>A0AA87YZI6_FICCA</name>
<evidence type="ECO:0000256" key="4">
    <source>
        <dbReference type="ARBA" id="ARBA00022536"/>
    </source>
</evidence>
<gene>
    <name evidence="22" type="ORF">TIFTF001_001356</name>
</gene>
<dbReference type="GO" id="GO:0016020">
    <property type="term" value="C:membrane"/>
    <property type="evidence" value="ECO:0007669"/>
    <property type="project" value="UniProtKB-SubCell"/>
</dbReference>
<keyword evidence="4" id="KW-0245">EGF-like domain</keyword>
<keyword evidence="8 18" id="KW-0547">Nucleotide-binding</keyword>
<dbReference type="SMART" id="SM00220">
    <property type="entry name" value="S_TKc"/>
    <property type="match status" value="1"/>
</dbReference>
<evidence type="ECO:0000256" key="2">
    <source>
        <dbReference type="ARBA" id="ARBA00012513"/>
    </source>
</evidence>
<keyword evidence="23" id="KW-1185">Reference proteome</keyword>
<keyword evidence="15" id="KW-0325">Glycoprotein</keyword>
<keyword evidence="3" id="KW-0723">Serine/threonine-protein kinase</keyword>
<dbReference type="Gene3D" id="3.30.200.20">
    <property type="entry name" value="Phosphorylase Kinase, domain 1"/>
    <property type="match status" value="1"/>
</dbReference>
<evidence type="ECO:0000313" key="22">
    <source>
        <dbReference type="EMBL" id="GMN26587.1"/>
    </source>
</evidence>
<dbReference type="InterPro" id="IPR008271">
    <property type="entry name" value="Ser/Thr_kinase_AS"/>
</dbReference>
<dbReference type="GO" id="GO:0005524">
    <property type="term" value="F:ATP binding"/>
    <property type="evidence" value="ECO:0007669"/>
    <property type="project" value="UniProtKB-UniRule"/>
</dbReference>
<dbReference type="SUPFAM" id="SSF56112">
    <property type="entry name" value="Protein kinase-like (PK-like)"/>
    <property type="match status" value="1"/>
</dbReference>